<dbReference type="InterPro" id="IPR012336">
    <property type="entry name" value="Thioredoxin-like_fold"/>
</dbReference>
<reference evidence="2" key="1">
    <citation type="journal article" date="2019" name="G3 (Bethesda)">
        <title>Genome Assemblies of Two Rare Opportunistic Yeast Pathogens: Diutina rugosa (syn. Candida rugosa) and Trichomonascus ciferrii (syn. Candida ciferrii).</title>
        <authorList>
            <person name="Mixao V."/>
            <person name="Saus E."/>
            <person name="Hansen A.P."/>
            <person name="Lass-Florl C."/>
            <person name="Gabaldon T."/>
        </authorList>
    </citation>
    <scope>NUCLEOTIDE SEQUENCE</scope>
    <source>
        <strain evidence="2">CBS 4856</strain>
    </source>
</reference>
<dbReference type="SUPFAM" id="SSF52833">
    <property type="entry name" value="Thioredoxin-like"/>
    <property type="match status" value="1"/>
</dbReference>
<dbReference type="Proteomes" id="UP000761534">
    <property type="component" value="Unassembled WGS sequence"/>
</dbReference>
<keyword evidence="3" id="KW-1185">Reference proteome</keyword>
<evidence type="ECO:0000313" key="3">
    <source>
        <dbReference type="Proteomes" id="UP000761534"/>
    </source>
</evidence>
<protein>
    <recommendedName>
        <fullName evidence="1">Thioredoxin-like fold domain-containing protein</fullName>
    </recommendedName>
</protein>
<proteinExistence type="predicted"/>
<accession>A0A642UCX1</accession>
<feature type="domain" description="Thioredoxin-like fold" evidence="1">
    <location>
        <begin position="17"/>
        <end position="179"/>
    </location>
</feature>
<name>A0A642UCX1_9ASCO</name>
<dbReference type="PANTHER" id="PTHR33875">
    <property type="entry name" value="OS09G0542200 PROTEIN"/>
    <property type="match status" value="1"/>
</dbReference>
<evidence type="ECO:0000313" key="2">
    <source>
        <dbReference type="EMBL" id="KAA8896903.1"/>
    </source>
</evidence>
<dbReference type="EMBL" id="SWFS01000572">
    <property type="protein sequence ID" value="KAA8896903.1"/>
    <property type="molecule type" value="Genomic_DNA"/>
</dbReference>
<organism evidence="2 3">
    <name type="scientific">Trichomonascus ciferrii</name>
    <dbReference type="NCBI Taxonomy" id="44093"/>
    <lineage>
        <taxon>Eukaryota</taxon>
        <taxon>Fungi</taxon>
        <taxon>Dikarya</taxon>
        <taxon>Ascomycota</taxon>
        <taxon>Saccharomycotina</taxon>
        <taxon>Dipodascomycetes</taxon>
        <taxon>Dipodascales</taxon>
        <taxon>Trichomonascaceae</taxon>
        <taxon>Trichomonascus</taxon>
        <taxon>Trichomonascus ciferrii complex</taxon>
    </lineage>
</organism>
<evidence type="ECO:0000259" key="1">
    <source>
        <dbReference type="Pfam" id="PF13462"/>
    </source>
</evidence>
<dbReference type="OrthoDB" id="37297at2759"/>
<gene>
    <name evidence="2" type="ORF">TRICI_006816</name>
</gene>
<dbReference type="AlphaFoldDB" id="A0A642UCX1"/>
<sequence>MSISPRYLAHTFGTGAHTIELFLDYVCPFSKKMFDVIYEEVFPQLEKQYPGKFKFVFRHQIQPWHPSSTLVAEAGIAVALLGDQDKFWKFSNALFGQSSSYYDEAVYHETRPQTYDRLAELARTSAGVDKKAFLDLVSVPEGENKNAGNKIGQDVKNFVKFARQNSIHVSPTVTVDGVVDGQISSGWSKDQWLEKLGEIAKTSSRL</sequence>
<comment type="caution">
    <text evidence="2">The sequence shown here is derived from an EMBL/GenBank/DDBJ whole genome shotgun (WGS) entry which is preliminary data.</text>
</comment>
<dbReference type="Gene3D" id="3.40.30.10">
    <property type="entry name" value="Glutaredoxin"/>
    <property type="match status" value="1"/>
</dbReference>
<dbReference type="PANTHER" id="PTHR33875:SF2">
    <property type="entry name" value="ACR183CP"/>
    <property type="match status" value="1"/>
</dbReference>
<dbReference type="VEuPathDB" id="FungiDB:TRICI_006816"/>
<dbReference type="Pfam" id="PF13462">
    <property type="entry name" value="Thioredoxin_4"/>
    <property type="match status" value="1"/>
</dbReference>
<dbReference type="InterPro" id="IPR036249">
    <property type="entry name" value="Thioredoxin-like_sf"/>
</dbReference>